<proteinExistence type="predicted"/>
<accession>A0AA38J097</accession>
<protein>
    <submittedName>
        <fullName evidence="1">Uncharacterized protein</fullName>
    </submittedName>
</protein>
<comment type="caution">
    <text evidence="1">The sequence shown here is derived from an EMBL/GenBank/DDBJ whole genome shotgun (WGS) entry which is preliminary data.</text>
</comment>
<name>A0AA38J097_9CUCU</name>
<evidence type="ECO:0000313" key="2">
    <source>
        <dbReference type="Proteomes" id="UP001168821"/>
    </source>
</evidence>
<organism evidence="1 2">
    <name type="scientific">Zophobas morio</name>
    <dbReference type="NCBI Taxonomy" id="2755281"/>
    <lineage>
        <taxon>Eukaryota</taxon>
        <taxon>Metazoa</taxon>
        <taxon>Ecdysozoa</taxon>
        <taxon>Arthropoda</taxon>
        <taxon>Hexapoda</taxon>
        <taxon>Insecta</taxon>
        <taxon>Pterygota</taxon>
        <taxon>Neoptera</taxon>
        <taxon>Endopterygota</taxon>
        <taxon>Coleoptera</taxon>
        <taxon>Polyphaga</taxon>
        <taxon>Cucujiformia</taxon>
        <taxon>Tenebrionidae</taxon>
        <taxon>Zophobas</taxon>
    </lineage>
</organism>
<sequence length="101" mass="11387">MKLICIQIPQQLTEIRYKQMLKGFIVNNSLGSLSAAAFDQLFKVSTHFACALSPIREIIRRIAHVSECVSHVQFFGFLSVDARAACMPPPPPTTEWFKCVF</sequence>
<evidence type="ECO:0000313" key="1">
    <source>
        <dbReference type="EMBL" id="KAJ3666525.1"/>
    </source>
</evidence>
<dbReference type="EMBL" id="JALNTZ010000001">
    <property type="protein sequence ID" value="KAJ3666525.1"/>
    <property type="molecule type" value="Genomic_DNA"/>
</dbReference>
<dbReference type="AlphaFoldDB" id="A0AA38J097"/>
<dbReference type="Proteomes" id="UP001168821">
    <property type="component" value="Unassembled WGS sequence"/>
</dbReference>
<reference evidence="1" key="1">
    <citation type="journal article" date="2023" name="G3 (Bethesda)">
        <title>Whole genome assemblies of Zophobas morio and Tenebrio molitor.</title>
        <authorList>
            <person name="Kaur S."/>
            <person name="Stinson S.A."/>
            <person name="diCenzo G.C."/>
        </authorList>
    </citation>
    <scope>NUCLEOTIDE SEQUENCE</scope>
    <source>
        <strain evidence="1">QUZm001</strain>
    </source>
</reference>
<keyword evidence="2" id="KW-1185">Reference proteome</keyword>
<gene>
    <name evidence="1" type="ORF">Zmor_001964</name>
</gene>